<dbReference type="InterPro" id="IPR035965">
    <property type="entry name" value="PAS-like_dom_sf"/>
</dbReference>
<name>A0A1U7H9T7_9CYAN</name>
<dbReference type="Gene3D" id="3.30.70.270">
    <property type="match status" value="1"/>
</dbReference>
<evidence type="ECO:0000259" key="13">
    <source>
        <dbReference type="PROSITE" id="PS50113"/>
    </source>
</evidence>
<dbReference type="InterPro" id="IPR000700">
    <property type="entry name" value="PAS-assoc_C"/>
</dbReference>
<dbReference type="Proteomes" id="UP000186868">
    <property type="component" value="Unassembled WGS sequence"/>
</dbReference>
<evidence type="ECO:0000259" key="12">
    <source>
        <dbReference type="PROSITE" id="PS50112"/>
    </source>
</evidence>
<dbReference type="SMART" id="SM00052">
    <property type="entry name" value="EAL"/>
    <property type="match status" value="1"/>
</dbReference>
<keyword evidence="6" id="KW-0677">Repeat</keyword>
<dbReference type="SMART" id="SM00267">
    <property type="entry name" value="GGDEF"/>
    <property type="match status" value="1"/>
</dbReference>
<keyword evidence="10" id="KW-0129">CBS domain</keyword>
<feature type="domain" description="GGDEF" evidence="15">
    <location>
        <begin position="321"/>
        <end position="458"/>
    </location>
</feature>
<dbReference type="Pfam" id="PF00563">
    <property type="entry name" value="EAL"/>
    <property type="match status" value="1"/>
</dbReference>
<evidence type="ECO:0000256" key="9">
    <source>
        <dbReference type="ARBA" id="ARBA00023136"/>
    </source>
</evidence>
<evidence type="ECO:0000256" key="3">
    <source>
        <dbReference type="ARBA" id="ARBA00022519"/>
    </source>
</evidence>
<dbReference type="SUPFAM" id="SSF55785">
    <property type="entry name" value="PYP-like sensor domain (PAS domain)"/>
    <property type="match status" value="1"/>
</dbReference>
<evidence type="ECO:0000259" key="16">
    <source>
        <dbReference type="PROSITE" id="PS51371"/>
    </source>
</evidence>
<protein>
    <submittedName>
        <fullName evidence="17">Diguanylate cyclase</fullName>
    </submittedName>
</protein>
<dbReference type="NCBIfam" id="TIGR00254">
    <property type="entry name" value="GGDEF"/>
    <property type="match status" value="1"/>
</dbReference>
<dbReference type="Gene3D" id="3.30.450.20">
    <property type="entry name" value="PAS domain"/>
    <property type="match status" value="1"/>
</dbReference>
<keyword evidence="7" id="KW-0547">Nucleotide-binding</keyword>
<reference evidence="17 18" key="1">
    <citation type="submission" date="2016-11" db="EMBL/GenBank/DDBJ databases">
        <title>Draft Genome Sequences of Nine Cyanobacterial Strains from Diverse Habitats.</title>
        <authorList>
            <person name="Zhu T."/>
            <person name="Hou S."/>
            <person name="Lu X."/>
            <person name="Hess W.R."/>
        </authorList>
    </citation>
    <scope>NUCLEOTIDE SEQUENCE [LARGE SCALE GENOMIC DNA]</scope>
    <source>
        <strain evidence="17 18">NIES-593</strain>
    </source>
</reference>
<feature type="domain" description="PAC" evidence="13">
    <location>
        <begin position="236"/>
        <end position="288"/>
    </location>
</feature>
<dbReference type="GO" id="GO:0000166">
    <property type="term" value="F:nucleotide binding"/>
    <property type="evidence" value="ECO:0007669"/>
    <property type="project" value="UniProtKB-KW"/>
</dbReference>
<dbReference type="Pfam" id="PF08447">
    <property type="entry name" value="PAS_3"/>
    <property type="match status" value="1"/>
</dbReference>
<proteinExistence type="predicted"/>
<dbReference type="SMART" id="SM00091">
    <property type="entry name" value="PAS"/>
    <property type="match status" value="1"/>
</dbReference>
<dbReference type="GO" id="GO:0005886">
    <property type="term" value="C:plasma membrane"/>
    <property type="evidence" value="ECO:0007669"/>
    <property type="project" value="UniProtKB-SubCell"/>
</dbReference>
<dbReference type="SUPFAM" id="SSF141868">
    <property type="entry name" value="EAL domain-like"/>
    <property type="match status" value="1"/>
</dbReference>
<dbReference type="CDD" id="cd01949">
    <property type="entry name" value="GGDEF"/>
    <property type="match status" value="1"/>
</dbReference>
<evidence type="ECO:0000256" key="2">
    <source>
        <dbReference type="ARBA" id="ARBA00022475"/>
    </source>
</evidence>
<keyword evidence="11" id="KW-0175">Coiled coil</keyword>
<dbReference type="InterPro" id="IPR000644">
    <property type="entry name" value="CBS_dom"/>
</dbReference>
<evidence type="ECO:0000256" key="7">
    <source>
        <dbReference type="ARBA" id="ARBA00022741"/>
    </source>
</evidence>
<dbReference type="InterPro" id="IPR046342">
    <property type="entry name" value="CBS_dom_sf"/>
</dbReference>
<dbReference type="GO" id="GO:0016740">
    <property type="term" value="F:transferase activity"/>
    <property type="evidence" value="ECO:0007669"/>
    <property type="project" value="UniProtKB-KW"/>
</dbReference>
<dbReference type="InterPro" id="IPR052155">
    <property type="entry name" value="Biofilm_reg_signaling"/>
</dbReference>
<feature type="domain" description="PAS" evidence="12">
    <location>
        <begin position="161"/>
        <end position="234"/>
    </location>
</feature>
<evidence type="ECO:0000259" key="15">
    <source>
        <dbReference type="PROSITE" id="PS50887"/>
    </source>
</evidence>
<dbReference type="Pfam" id="PF00990">
    <property type="entry name" value="GGDEF"/>
    <property type="match status" value="1"/>
</dbReference>
<keyword evidence="9" id="KW-0472">Membrane</keyword>
<dbReference type="InterPro" id="IPR000160">
    <property type="entry name" value="GGDEF_dom"/>
</dbReference>
<dbReference type="PANTHER" id="PTHR44757">
    <property type="entry name" value="DIGUANYLATE CYCLASE DGCP"/>
    <property type="match status" value="1"/>
</dbReference>
<dbReference type="AlphaFoldDB" id="A0A1U7H9T7"/>
<dbReference type="Gene3D" id="3.20.20.450">
    <property type="entry name" value="EAL domain"/>
    <property type="match status" value="1"/>
</dbReference>
<dbReference type="NCBIfam" id="TIGR00229">
    <property type="entry name" value="sensory_box"/>
    <property type="match status" value="1"/>
</dbReference>
<comment type="subcellular location">
    <subcellularLocation>
        <location evidence="1">Cell inner membrane</location>
        <topology evidence="1">Multi-pass membrane protein</topology>
    </subcellularLocation>
</comment>
<dbReference type="InterPro" id="IPR013655">
    <property type="entry name" value="PAS_fold_3"/>
</dbReference>
<dbReference type="InterPro" id="IPR001633">
    <property type="entry name" value="EAL_dom"/>
</dbReference>
<keyword evidence="5" id="KW-0812">Transmembrane</keyword>
<keyword evidence="3" id="KW-0997">Cell inner membrane</keyword>
<dbReference type="Gene3D" id="3.10.580.10">
    <property type="entry name" value="CBS-domain"/>
    <property type="match status" value="1"/>
</dbReference>
<dbReference type="FunFam" id="2.10.70.100:FF:000001">
    <property type="entry name" value="Sensory transduction histidine kinase"/>
    <property type="match status" value="1"/>
</dbReference>
<dbReference type="SMART" id="SM00086">
    <property type="entry name" value="PAC"/>
    <property type="match status" value="1"/>
</dbReference>
<evidence type="ECO:0000256" key="5">
    <source>
        <dbReference type="ARBA" id="ARBA00022692"/>
    </source>
</evidence>
<keyword evidence="4" id="KW-0808">Transferase</keyword>
<feature type="domain" description="CBS" evidence="16">
    <location>
        <begin position="71"/>
        <end position="129"/>
    </location>
</feature>
<sequence>MTVDKAIDKTPPIVSAQASVKEAIALMKQTQVGCVLLVEQQKLVGILSERDVLKLIDSRQDWQEIAIAQVMTQNLVTLPVKDVADLSSLLHPLRQHCLEYLPIVTEDNRVFGLVTRATILQSLPPKIAEAIDTSARLKQELEAYREIEEELRINEQALQLNQNRLDSILSSIEDVVWSIEPYSLQLLFLNTAVEQVYGRKLAEFIENIELWREVIHPEDKERVEEALNALYSTGREELEYRILLPDGESRWIRVRARLITDEEGTPIRINGITTDITERHKIQEQLRHDAFHDGLTGLPNRNLLIDRLKQTIRRSQRRDDYRFALLFLDLDRFKIINDSLGHVFGDRLLVSVAHRLEKCQRAGDTVARFGGDEFVILLEEIADANDAIQIANRVQNALKTPILIDNQEIFVAASIGIVIGNSRTYPNPEQVTDLLRDADIAMYRAKSRSQGNYEVFDPSMYTYALKRLQLENDLRRAIVRTTSPEATQPEFSVYYQPIFSIATQQIEGFEALVRWQHPEKGTISPVDFIAIAEETGLIVPLDRWVLKTACYQLRAWQAQFPMPAPLTMSVNLSGKHFYQPGLIEFLDSVLEETGLDGSTLKLEITESIVIENTEAAAVMLKQLRDRKVQACLDDFGTGYSSLSYLHSFPFNTLKIDRSFIKQLGMEEENDEIVKAIVNLGLILRMNVVAEGVETPEQVAQLKDLNCHYGQGYWFSRPMNGEAMTEFLLGAIEG</sequence>
<feature type="domain" description="CBS" evidence="16">
    <location>
        <begin position="7"/>
        <end position="64"/>
    </location>
</feature>
<feature type="coiled-coil region" evidence="11">
    <location>
        <begin position="127"/>
        <end position="164"/>
    </location>
</feature>
<dbReference type="PROSITE" id="PS50883">
    <property type="entry name" value="EAL"/>
    <property type="match status" value="1"/>
</dbReference>
<evidence type="ECO:0000256" key="4">
    <source>
        <dbReference type="ARBA" id="ARBA00022679"/>
    </source>
</evidence>
<evidence type="ECO:0000256" key="10">
    <source>
        <dbReference type="PROSITE-ProRule" id="PRU00703"/>
    </source>
</evidence>
<dbReference type="SUPFAM" id="SSF54631">
    <property type="entry name" value="CBS-domain pair"/>
    <property type="match status" value="1"/>
</dbReference>
<dbReference type="CDD" id="cd00130">
    <property type="entry name" value="PAS"/>
    <property type="match status" value="1"/>
</dbReference>
<keyword evidence="8" id="KW-1133">Transmembrane helix</keyword>
<gene>
    <name evidence="17" type="ORF">NIES593_19130</name>
</gene>
<feature type="domain" description="EAL" evidence="14">
    <location>
        <begin position="467"/>
        <end position="731"/>
    </location>
</feature>
<dbReference type="InterPro" id="IPR000014">
    <property type="entry name" value="PAS"/>
</dbReference>
<comment type="caution">
    <text evidence="17">The sequence shown here is derived from an EMBL/GenBank/DDBJ whole genome shotgun (WGS) entry which is preliminary data.</text>
</comment>
<keyword evidence="2" id="KW-1003">Cell membrane</keyword>
<dbReference type="RefSeq" id="WP_073601105.1">
    <property type="nucleotide sequence ID" value="NZ_MRCB01000031.1"/>
</dbReference>
<organism evidence="17 18">
    <name type="scientific">Hydrococcus rivularis NIES-593</name>
    <dbReference type="NCBI Taxonomy" id="1921803"/>
    <lineage>
        <taxon>Bacteria</taxon>
        <taxon>Bacillati</taxon>
        <taxon>Cyanobacteriota</taxon>
        <taxon>Cyanophyceae</taxon>
        <taxon>Pleurocapsales</taxon>
        <taxon>Hydrococcaceae</taxon>
        <taxon>Hydrococcus</taxon>
    </lineage>
</organism>
<dbReference type="SUPFAM" id="SSF55073">
    <property type="entry name" value="Nucleotide cyclase"/>
    <property type="match status" value="1"/>
</dbReference>
<dbReference type="STRING" id="1921803.NIES593_19130"/>
<dbReference type="PROSITE" id="PS50113">
    <property type="entry name" value="PAC"/>
    <property type="match status" value="1"/>
</dbReference>
<accession>A0A1U7H9T7</accession>
<evidence type="ECO:0000256" key="1">
    <source>
        <dbReference type="ARBA" id="ARBA00004429"/>
    </source>
</evidence>
<dbReference type="PROSITE" id="PS50887">
    <property type="entry name" value="GGDEF"/>
    <property type="match status" value="1"/>
</dbReference>
<dbReference type="Pfam" id="PF00571">
    <property type="entry name" value="CBS"/>
    <property type="match status" value="2"/>
</dbReference>
<evidence type="ECO:0000256" key="8">
    <source>
        <dbReference type="ARBA" id="ARBA00022989"/>
    </source>
</evidence>
<dbReference type="CDD" id="cd01948">
    <property type="entry name" value="EAL"/>
    <property type="match status" value="1"/>
</dbReference>
<evidence type="ECO:0000313" key="17">
    <source>
        <dbReference type="EMBL" id="OKH20340.1"/>
    </source>
</evidence>
<dbReference type="InterPro" id="IPR001610">
    <property type="entry name" value="PAC"/>
</dbReference>
<dbReference type="PANTHER" id="PTHR44757:SF2">
    <property type="entry name" value="BIOFILM ARCHITECTURE MAINTENANCE PROTEIN MBAA"/>
    <property type="match status" value="1"/>
</dbReference>
<dbReference type="EMBL" id="MRCB01000031">
    <property type="protein sequence ID" value="OKH20340.1"/>
    <property type="molecule type" value="Genomic_DNA"/>
</dbReference>
<dbReference type="PROSITE" id="PS50112">
    <property type="entry name" value="PAS"/>
    <property type="match status" value="1"/>
</dbReference>
<evidence type="ECO:0000313" key="18">
    <source>
        <dbReference type="Proteomes" id="UP000186868"/>
    </source>
</evidence>
<evidence type="ECO:0000256" key="6">
    <source>
        <dbReference type="ARBA" id="ARBA00022737"/>
    </source>
</evidence>
<dbReference type="PROSITE" id="PS51371">
    <property type="entry name" value="CBS"/>
    <property type="match status" value="2"/>
</dbReference>
<dbReference type="InterPro" id="IPR029787">
    <property type="entry name" value="Nucleotide_cyclase"/>
</dbReference>
<dbReference type="InterPro" id="IPR043128">
    <property type="entry name" value="Rev_trsase/Diguanyl_cyclase"/>
</dbReference>
<evidence type="ECO:0000256" key="11">
    <source>
        <dbReference type="SAM" id="Coils"/>
    </source>
</evidence>
<dbReference type="SMART" id="SM00116">
    <property type="entry name" value="CBS"/>
    <property type="match status" value="2"/>
</dbReference>
<dbReference type="OrthoDB" id="425396at2"/>
<dbReference type="InterPro" id="IPR035919">
    <property type="entry name" value="EAL_sf"/>
</dbReference>
<keyword evidence="18" id="KW-1185">Reference proteome</keyword>
<evidence type="ECO:0000259" key="14">
    <source>
        <dbReference type="PROSITE" id="PS50883"/>
    </source>
</evidence>